<protein>
    <submittedName>
        <fullName evidence="4">DUF814 domain protein</fullName>
    </submittedName>
</protein>
<feature type="region of interest" description="Disordered" evidence="2">
    <location>
        <begin position="165"/>
        <end position="230"/>
    </location>
</feature>
<keyword evidence="5" id="KW-1185">Reference proteome</keyword>
<comment type="caution">
    <text evidence="4">The sequence shown here is derived from an EMBL/GenBank/DDBJ whole genome shotgun (WGS) entry which is preliminary data.</text>
</comment>
<organism evidence="4 5">
    <name type="scientific">Aspergillus rambellii</name>
    <dbReference type="NCBI Taxonomy" id="308745"/>
    <lineage>
        <taxon>Eukaryota</taxon>
        <taxon>Fungi</taxon>
        <taxon>Dikarya</taxon>
        <taxon>Ascomycota</taxon>
        <taxon>Pezizomycotina</taxon>
        <taxon>Eurotiomycetes</taxon>
        <taxon>Eurotiomycetidae</taxon>
        <taxon>Eurotiales</taxon>
        <taxon>Aspergillaceae</taxon>
        <taxon>Aspergillus</taxon>
        <taxon>Aspergillus subgen. Nidulantes</taxon>
    </lineage>
</organism>
<name>A0A0F8X9P2_9EURO</name>
<reference evidence="4 5" key="1">
    <citation type="submission" date="2015-02" db="EMBL/GenBank/DDBJ databases">
        <title>Draft Genome Sequences of Two Closely-Related Aflatoxigenic Aspergillus Species Obtained from the Cote d'Ivoire.</title>
        <authorList>
            <person name="Moore G.G."/>
            <person name="Beltz S.B."/>
            <person name="Mack B.M."/>
        </authorList>
    </citation>
    <scope>NUCLEOTIDE SEQUENCE [LARGE SCALE GENOMIC DNA]</scope>
    <source>
        <strain evidence="4 5">SRRC1468</strain>
    </source>
</reference>
<feature type="compositionally biased region" description="Basic and acidic residues" evidence="2">
    <location>
        <begin position="165"/>
        <end position="205"/>
    </location>
</feature>
<evidence type="ECO:0000256" key="2">
    <source>
        <dbReference type="SAM" id="MobiDB-lite"/>
    </source>
</evidence>
<dbReference type="Pfam" id="PF05670">
    <property type="entry name" value="NFACT-R_1"/>
    <property type="match status" value="1"/>
</dbReference>
<dbReference type="EMBL" id="JZBS01000483">
    <property type="protein sequence ID" value="KKK26265.1"/>
    <property type="molecule type" value="Genomic_DNA"/>
</dbReference>
<proteinExistence type="inferred from homology"/>
<evidence type="ECO:0000259" key="3">
    <source>
        <dbReference type="Pfam" id="PF05670"/>
    </source>
</evidence>
<sequence length="230" mass="26898">SDHIMVYYFTSNVVDPSAFIYVGKDKFESTVGSPHSVTGMREVTDNSGTDEDLIKHGLEKDVCAHVYLRLRDGETWENIPESLLVDCAQLTKANSIEGNKKDNITIIYTPWSNLMKDGSMATGQVSFHNQKMVRKVFVPLRENAIVNRLNKTRVEKFPDLKAEKDEYMKKQRQDERKTREEKRHKEKQEKREREQLKWQKDHAYDDLMSEENIQASSNQDRDSNFLDDFM</sequence>
<dbReference type="STRING" id="308745.A0A0F8X9P2"/>
<dbReference type="PANTHER" id="PTHR13049">
    <property type="entry name" value="DUF814-RELATED"/>
    <property type="match status" value="1"/>
</dbReference>
<evidence type="ECO:0000313" key="4">
    <source>
        <dbReference type="EMBL" id="KKK26265.1"/>
    </source>
</evidence>
<feature type="non-terminal residue" evidence="4">
    <location>
        <position position="1"/>
    </location>
</feature>
<dbReference type="InterPro" id="IPR039730">
    <property type="entry name" value="Jlp2/Ccd25"/>
</dbReference>
<dbReference type="InterPro" id="IPR008532">
    <property type="entry name" value="NFACT_RNA-bd"/>
</dbReference>
<evidence type="ECO:0000313" key="5">
    <source>
        <dbReference type="Proteomes" id="UP000034291"/>
    </source>
</evidence>
<feature type="domain" description="NFACT RNA-binding" evidence="3">
    <location>
        <begin position="50"/>
        <end position="129"/>
    </location>
</feature>
<evidence type="ECO:0000256" key="1">
    <source>
        <dbReference type="ARBA" id="ARBA00008998"/>
    </source>
</evidence>
<accession>A0A0F8X9P2</accession>
<dbReference type="OrthoDB" id="200398at2759"/>
<dbReference type="PANTHER" id="PTHR13049:SF2">
    <property type="entry name" value="COILED-COIL DOMAIN-CONTAINING PROTEIN 25"/>
    <property type="match status" value="1"/>
</dbReference>
<comment type="similarity">
    <text evidence="1">Belongs to the CCDC25 family.</text>
</comment>
<dbReference type="AlphaFoldDB" id="A0A0F8X9P2"/>
<dbReference type="Proteomes" id="UP000034291">
    <property type="component" value="Unassembled WGS sequence"/>
</dbReference>
<gene>
    <name evidence="4" type="ORF">ARAM_003353</name>
</gene>